<dbReference type="OrthoDB" id="6428868at2"/>
<dbReference type="AlphaFoldDB" id="A0A418SNM5"/>
<gene>
    <name evidence="1" type="ORF">D3P04_19615</name>
</gene>
<keyword evidence="2" id="KW-1185">Reference proteome</keyword>
<organism evidence="1 2">
    <name type="scientific">Paracoccus onubensis</name>
    <dbReference type="NCBI Taxonomy" id="1675788"/>
    <lineage>
        <taxon>Bacteria</taxon>
        <taxon>Pseudomonadati</taxon>
        <taxon>Pseudomonadota</taxon>
        <taxon>Alphaproteobacteria</taxon>
        <taxon>Rhodobacterales</taxon>
        <taxon>Paracoccaceae</taxon>
        <taxon>Paracoccus</taxon>
    </lineage>
</organism>
<accession>A0A418SNM5</accession>
<dbReference type="RefSeq" id="WP_119751563.1">
    <property type="nucleotide sequence ID" value="NZ_QZCG01000015.1"/>
</dbReference>
<comment type="caution">
    <text evidence="1">The sequence shown here is derived from an EMBL/GenBank/DDBJ whole genome shotgun (WGS) entry which is preliminary data.</text>
</comment>
<name>A0A418SNM5_9RHOB</name>
<proteinExistence type="predicted"/>
<protein>
    <submittedName>
        <fullName evidence="1">Uncharacterized protein</fullName>
    </submittedName>
</protein>
<evidence type="ECO:0000313" key="2">
    <source>
        <dbReference type="Proteomes" id="UP000284202"/>
    </source>
</evidence>
<dbReference type="Proteomes" id="UP000284202">
    <property type="component" value="Unassembled WGS sequence"/>
</dbReference>
<evidence type="ECO:0000313" key="1">
    <source>
        <dbReference type="EMBL" id="RJE82571.1"/>
    </source>
</evidence>
<dbReference type="EMBL" id="QZCG01000015">
    <property type="protein sequence ID" value="RJE82571.1"/>
    <property type="molecule type" value="Genomic_DNA"/>
</dbReference>
<reference evidence="2" key="1">
    <citation type="submission" date="2018-09" db="EMBL/GenBank/DDBJ databases">
        <title>Acidovorax cavernicola nov. sp. isolated from Gruta de las Maravillas (Aracena, Spain).</title>
        <authorList>
            <person name="Jurado V."/>
            <person name="Gutierrez-Patricio S."/>
            <person name="Gonzalez-Pimentel J.L."/>
            <person name="Miller A.Z."/>
            <person name="Laiz L."/>
            <person name="Saiz-Jimenez C."/>
        </authorList>
    </citation>
    <scope>NUCLEOTIDE SEQUENCE [LARGE SCALE GENOMIC DNA]</scope>
    <source>
        <strain evidence="2">1011MAR3C25</strain>
    </source>
</reference>
<sequence>MAIRFTKKQRRDGNFGEDADFAEWYVEDFMKDHLPQYYYNVSDAGKREMVINGRRYAREFNLHDPEAQAYFITLMWEIGANFYTFPGFSDVLSREGVHEMEKINLLLDGTVTEDQAIKAIMAPDDRYWYRDNLKSD</sequence>